<keyword evidence="2" id="KW-1185">Reference proteome</keyword>
<evidence type="ECO:0000313" key="2">
    <source>
        <dbReference type="Proteomes" id="UP000322634"/>
    </source>
</evidence>
<gene>
    <name evidence="1" type="ORF">FXF65_34275</name>
</gene>
<comment type="caution">
    <text evidence="1">The sequence shown here is derived from an EMBL/GenBank/DDBJ whole genome shotgun (WGS) entry which is preliminary data.</text>
</comment>
<evidence type="ECO:0000313" key="1">
    <source>
        <dbReference type="EMBL" id="TYC09331.1"/>
    </source>
</evidence>
<dbReference type="Proteomes" id="UP000322634">
    <property type="component" value="Unassembled WGS sequence"/>
</dbReference>
<dbReference type="EMBL" id="VSFF01000014">
    <property type="protein sequence ID" value="TYC09331.1"/>
    <property type="molecule type" value="Genomic_DNA"/>
</dbReference>
<organism evidence="1 2">
    <name type="scientific">Actinomadura syzygii</name>
    <dbReference type="NCBI Taxonomy" id="1427538"/>
    <lineage>
        <taxon>Bacteria</taxon>
        <taxon>Bacillati</taxon>
        <taxon>Actinomycetota</taxon>
        <taxon>Actinomycetes</taxon>
        <taxon>Streptosporangiales</taxon>
        <taxon>Thermomonosporaceae</taxon>
        <taxon>Actinomadura</taxon>
    </lineage>
</organism>
<reference evidence="1 2" key="1">
    <citation type="submission" date="2019-08" db="EMBL/GenBank/DDBJ databases">
        <title>Actinomadura sp. nov. CYP1-5 isolated from mountain soil.</title>
        <authorList>
            <person name="Songsumanus A."/>
            <person name="Kuncharoen N."/>
            <person name="Kudo T."/>
            <person name="Yuki M."/>
            <person name="Igarashi Y."/>
            <person name="Tanasupawat S."/>
        </authorList>
    </citation>
    <scope>NUCLEOTIDE SEQUENCE [LARGE SCALE GENOMIC DNA]</scope>
    <source>
        <strain evidence="1 2">GKU157</strain>
    </source>
</reference>
<proteinExistence type="predicted"/>
<accession>A0A5D0TSP2</accession>
<dbReference type="AlphaFoldDB" id="A0A5D0TSP2"/>
<sequence>MDAVANHCRVGVDDHLHIRWQAPVTDGDRVVLRKGASPGTRVETVRGDRRSVRLPLAGLAPGKWEVRVESRGIDRPLLTDDPGFSFDELRDYAAGARDRTVRVVRAADGVVRLVVREVTPHAEVEIVDPRDGEIRFEGRLAYAGPRPGADARLVAVARDTEVTLTWDARLDGIDYRAALPVDDLAAREPALWDLWLDVGAVGAGTGDAPDVHARLASRLDDATGKRGKLSYPRQLVVSGERELAVRPYYTPWDNLSVACRPTGDGAQ</sequence>
<name>A0A5D0TSP2_9ACTN</name>
<dbReference type="RefSeq" id="WP_148354226.1">
    <property type="nucleotide sequence ID" value="NZ_JBHSBF010000007.1"/>
</dbReference>
<protein>
    <submittedName>
        <fullName evidence="1">Uncharacterized protein</fullName>
    </submittedName>
</protein>
<dbReference type="OrthoDB" id="4221269at2"/>